<proteinExistence type="predicted"/>
<evidence type="ECO:0000313" key="6">
    <source>
        <dbReference type="Proteomes" id="UP001155145"/>
    </source>
</evidence>
<evidence type="ECO:0000313" key="3">
    <source>
        <dbReference type="EMBL" id="MCC3273767.1"/>
    </source>
</evidence>
<sequence>MRPGSGSDGGPAGGSEGHESGQVGVLIIGYTLLALLTVTVVMAASSVYIGQKKLLSAADGAAVAAADTFTLGQSDAGDGPAAALDAGAVRAAARNYLQVTGAESRFNDLVVAEDTGTADGRTARIVLAARVHPPIVNFLVPEGIQITAVSEARARLVQ</sequence>
<protein>
    <recommendedName>
        <fullName evidence="2">Putative Flp pilus-assembly TadG-like N-terminal domain-containing protein</fullName>
    </recommendedName>
</protein>
<keyword evidence="5" id="KW-1185">Reference proteome</keyword>
<dbReference type="AlphaFoldDB" id="A0A9X1MA83"/>
<evidence type="ECO:0000313" key="5">
    <source>
        <dbReference type="Proteomes" id="UP000829758"/>
    </source>
</evidence>
<dbReference type="Proteomes" id="UP001155145">
    <property type="component" value="Unassembled WGS sequence"/>
</dbReference>
<feature type="transmembrane region" description="Helical" evidence="1">
    <location>
        <begin position="27"/>
        <end position="49"/>
    </location>
</feature>
<gene>
    <name evidence="3" type="ORF">LJ755_13640</name>
    <name evidence="4" type="ORF">MUK71_11510</name>
</gene>
<dbReference type="EMBL" id="JAJFZT010000009">
    <property type="protein sequence ID" value="MCC3273767.1"/>
    <property type="molecule type" value="Genomic_DNA"/>
</dbReference>
<evidence type="ECO:0000313" key="4">
    <source>
        <dbReference type="EMBL" id="UON91231.1"/>
    </source>
</evidence>
<dbReference type="InterPro" id="IPR028087">
    <property type="entry name" value="Tad_N"/>
</dbReference>
<keyword evidence="1" id="KW-0472">Membrane</keyword>
<dbReference type="EMBL" id="CP094984">
    <property type="protein sequence ID" value="UON91231.1"/>
    <property type="molecule type" value="Genomic_DNA"/>
</dbReference>
<keyword evidence="1" id="KW-1133">Transmembrane helix</keyword>
<organism evidence="3 6">
    <name type="scientific">Arthrobacter zhangbolii</name>
    <dbReference type="NCBI Taxonomy" id="2886936"/>
    <lineage>
        <taxon>Bacteria</taxon>
        <taxon>Bacillati</taxon>
        <taxon>Actinomycetota</taxon>
        <taxon>Actinomycetes</taxon>
        <taxon>Micrococcales</taxon>
        <taxon>Micrococcaceae</taxon>
        <taxon>Arthrobacter</taxon>
    </lineage>
</organism>
<dbReference type="Pfam" id="PF13400">
    <property type="entry name" value="Tad"/>
    <property type="match status" value="1"/>
</dbReference>
<evidence type="ECO:0000259" key="2">
    <source>
        <dbReference type="Pfam" id="PF13400"/>
    </source>
</evidence>
<keyword evidence="1" id="KW-0812">Transmembrane</keyword>
<accession>A0A9X1MA83</accession>
<dbReference type="RefSeq" id="WP_227929455.1">
    <property type="nucleotide sequence ID" value="NZ_CP094984.1"/>
</dbReference>
<evidence type="ECO:0000256" key="1">
    <source>
        <dbReference type="SAM" id="Phobius"/>
    </source>
</evidence>
<name>A0A9X1MA83_9MICC</name>
<dbReference type="Proteomes" id="UP000829758">
    <property type="component" value="Chromosome"/>
</dbReference>
<feature type="domain" description="Putative Flp pilus-assembly TadG-like N-terminal" evidence="2">
    <location>
        <begin position="21"/>
        <end position="67"/>
    </location>
</feature>
<reference evidence="3" key="1">
    <citation type="submission" date="2021-10" db="EMBL/GenBank/DDBJ databases">
        <title>Novel species in genus Arthrobacter.</title>
        <authorList>
            <person name="Liu Y."/>
        </authorList>
    </citation>
    <scope>NUCLEOTIDE SEQUENCE</scope>
    <source>
        <strain evidence="3">Zg-Y462</strain>
        <strain evidence="5">zg-Y462</strain>
    </source>
</reference>